<name>A0AAW0F975_9APHY</name>
<dbReference type="Proteomes" id="UP001385951">
    <property type="component" value="Unassembled WGS sequence"/>
</dbReference>
<comment type="caution">
    <text evidence="2">The sequence shown here is derived from an EMBL/GenBank/DDBJ whole genome shotgun (WGS) entry which is preliminary data.</text>
</comment>
<accession>A0AAW0F975</accession>
<organism evidence="2 3">
    <name type="scientific">Cerrena zonata</name>
    <dbReference type="NCBI Taxonomy" id="2478898"/>
    <lineage>
        <taxon>Eukaryota</taxon>
        <taxon>Fungi</taxon>
        <taxon>Dikarya</taxon>
        <taxon>Basidiomycota</taxon>
        <taxon>Agaricomycotina</taxon>
        <taxon>Agaricomycetes</taxon>
        <taxon>Polyporales</taxon>
        <taxon>Cerrenaceae</taxon>
        <taxon>Cerrena</taxon>
    </lineage>
</organism>
<dbReference type="EMBL" id="JASBNA010000085">
    <property type="protein sequence ID" value="KAK7677610.1"/>
    <property type="molecule type" value="Genomic_DNA"/>
</dbReference>
<sequence>MLLYRKSTNEGEVPVIALPSFVHTDTTPSSIISRIWFGTLAPQEDRVTTTRGELTLPIPSSSTPSSSSRDDVPEIQIEDMAKDSLPLSQHAHERTNEPQPPPLPPNAQDVSSPPLAPDMGARNPIITTNPDVGLAGGVFTVRLYLEPMDVSATNQNSSALGRTHI</sequence>
<evidence type="ECO:0000256" key="1">
    <source>
        <dbReference type="SAM" id="MobiDB-lite"/>
    </source>
</evidence>
<feature type="region of interest" description="Disordered" evidence="1">
    <location>
        <begin position="48"/>
        <end position="132"/>
    </location>
</feature>
<feature type="compositionally biased region" description="Low complexity" evidence="1">
    <location>
        <begin position="57"/>
        <end position="67"/>
    </location>
</feature>
<evidence type="ECO:0000313" key="2">
    <source>
        <dbReference type="EMBL" id="KAK7677610.1"/>
    </source>
</evidence>
<protein>
    <submittedName>
        <fullName evidence="2">Uncharacterized protein</fullName>
    </submittedName>
</protein>
<gene>
    <name evidence="2" type="ORF">QCA50_019421</name>
</gene>
<proteinExistence type="predicted"/>
<keyword evidence="3" id="KW-1185">Reference proteome</keyword>
<reference evidence="2 3" key="1">
    <citation type="submission" date="2022-09" db="EMBL/GenBank/DDBJ databases">
        <authorList>
            <person name="Palmer J.M."/>
        </authorList>
    </citation>
    <scope>NUCLEOTIDE SEQUENCE [LARGE SCALE GENOMIC DNA]</scope>
    <source>
        <strain evidence="2 3">DSM 7382</strain>
    </source>
</reference>
<evidence type="ECO:0000313" key="3">
    <source>
        <dbReference type="Proteomes" id="UP001385951"/>
    </source>
</evidence>
<dbReference type="AlphaFoldDB" id="A0AAW0F975"/>